<dbReference type="InterPro" id="IPR036513">
    <property type="entry name" value="STAS_dom_sf"/>
</dbReference>
<name>A0ABV7TWP4_9NEIS</name>
<evidence type="ECO:0000259" key="1">
    <source>
        <dbReference type="PROSITE" id="PS50801"/>
    </source>
</evidence>
<dbReference type="RefSeq" id="WP_390280538.1">
    <property type="nucleotide sequence ID" value="NZ_JBHRYH010000043.1"/>
</dbReference>
<keyword evidence="3" id="KW-1185">Reference proteome</keyword>
<dbReference type="Gene3D" id="3.30.750.24">
    <property type="entry name" value="STAS domain"/>
    <property type="match status" value="1"/>
</dbReference>
<comment type="caution">
    <text evidence="2">The sequence shown here is derived from an EMBL/GenBank/DDBJ whole genome shotgun (WGS) entry which is preliminary data.</text>
</comment>
<accession>A0ABV7TWP4</accession>
<proteinExistence type="predicted"/>
<dbReference type="SUPFAM" id="SSF52091">
    <property type="entry name" value="SpoIIaa-like"/>
    <property type="match status" value="1"/>
</dbReference>
<dbReference type="InterPro" id="IPR002645">
    <property type="entry name" value="STAS_dom"/>
</dbReference>
<protein>
    <submittedName>
        <fullName evidence="2">STAS domain-containing protein</fullName>
    </submittedName>
</protein>
<dbReference type="PROSITE" id="PS50801">
    <property type="entry name" value="STAS"/>
    <property type="match status" value="1"/>
</dbReference>
<sequence>MPLSYQLRGKEASIHVRGHFNFSLHSDFHAACRAILASDSIQSVEIDLQDTDYLDSSALGMLLVLREQAAPRGYKLLITNARPALRQILAIACFDKFFQID</sequence>
<dbReference type="Proteomes" id="UP001595636">
    <property type="component" value="Unassembled WGS sequence"/>
</dbReference>
<organism evidence="2 3">
    <name type="scientific">Vogesella amnigena</name>
    <dbReference type="NCBI Taxonomy" id="1507449"/>
    <lineage>
        <taxon>Bacteria</taxon>
        <taxon>Pseudomonadati</taxon>
        <taxon>Pseudomonadota</taxon>
        <taxon>Betaproteobacteria</taxon>
        <taxon>Neisseriales</taxon>
        <taxon>Chromobacteriaceae</taxon>
        <taxon>Vogesella</taxon>
    </lineage>
</organism>
<gene>
    <name evidence="2" type="ORF">ACFOKJ_13675</name>
</gene>
<dbReference type="Pfam" id="PF01740">
    <property type="entry name" value="STAS"/>
    <property type="match status" value="1"/>
</dbReference>
<evidence type="ECO:0000313" key="3">
    <source>
        <dbReference type="Proteomes" id="UP001595636"/>
    </source>
</evidence>
<reference evidence="3" key="1">
    <citation type="journal article" date="2019" name="Int. J. Syst. Evol. Microbiol.">
        <title>The Global Catalogue of Microorganisms (GCM) 10K type strain sequencing project: providing services to taxonomists for standard genome sequencing and annotation.</title>
        <authorList>
            <consortium name="The Broad Institute Genomics Platform"/>
            <consortium name="The Broad Institute Genome Sequencing Center for Infectious Disease"/>
            <person name="Wu L."/>
            <person name="Ma J."/>
        </authorList>
    </citation>
    <scope>NUCLEOTIDE SEQUENCE [LARGE SCALE GENOMIC DNA]</scope>
    <source>
        <strain evidence="3">KCTC 42195</strain>
    </source>
</reference>
<dbReference type="EMBL" id="JBHRYH010000043">
    <property type="protein sequence ID" value="MFC3627163.1"/>
    <property type="molecule type" value="Genomic_DNA"/>
</dbReference>
<dbReference type="CDD" id="cd07043">
    <property type="entry name" value="STAS_anti-anti-sigma_factors"/>
    <property type="match status" value="1"/>
</dbReference>
<feature type="domain" description="STAS" evidence="1">
    <location>
        <begin position="14"/>
        <end position="101"/>
    </location>
</feature>
<evidence type="ECO:0000313" key="2">
    <source>
        <dbReference type="EMBL" id="MFC3627163.1"/>
    </source>
</evidence>